<feature type="compositionally biased region" description="Low complexity" evidence="1">
    <location>
        <begin position="57"/>
        <end position="67"/>
    </location>
</feature>
<feature type="region of interest" description="Disordered" evidence="1">
    <location>
        <begin position="44"/>
        <end position="67"/>
    </location>
</feature>
<reference evidence="4" key="1">
    <citation type="submission" date="2017-02" db="UniProtKB">
        <authorList>
            <consortium name="WormBaseParasite"/>
        </authorList>
    </citation>
    <scope>IDENTIFICATION</scope>
</reference>
<evidence type="ECO:0000256" key="1">
    <source>
        <dbReference type="SAM" id="MobiDB-lite"/>
    </source>
</evidence>
<proteinExistence type="predicted"/>
<name>A0A0R3QVK1_9BILA</name>
<dbReference type="WBParaSite" id="BTMF_0001175901-mRNA-1">
    <property type="protein sequence ID" value="BTMF_0001175901-mRNA-1"/>
    <property type="gene ID" value="BTMF_0001175901"/>
</dbReference>
<dbReference type="Proteomes" id="UP000280834">
    <property type="component" value="Unassembled WGS sequence"/>
</dbReference>
<organism evidence="4">
    <name type="scientific">Brugia timori</name>
    <dbReference type="NCBI Taxonomy" id="42155"/>
    <lineage>
        <taxon>Eukaryota</taxon>
        <taxon>Metazoa</taxon>
        <taxon>Ecdysozoa</taxon>
        <taxon>Nematoda</taxon>
        <taxon>Chromadorea</taxon>
        <taxon>Rhabditida</taxon>
        <taxon>Spirurina</taxon>
        <taxon>Spiruromorpha</taxon>
        <taxon>Filarioidea</taxon>
        <taxon>Onchocercidae</taxon>
        <taxon>Brugia</taxon>
    </lineage>
</organism>
<dbReference type="STRING" id="42155.A0A0R3QVK1"/>
<sequence length="188" mass="21611">CRVNWIISEKKCQRHHSISHRRLDDYDLQNYFKMSIQKYPPQQNYSGHGYSYPPQPQQSYYPNQPQPSLGYGYGQQPTIISTNEILKIEVCVTVSLFRQTTAPPRSSGYDSRLRLTNLKTFFSVNEIPGRPIHDCFHKHTTKYKNKIKSVLLTGNASMVITLPRKQHISSLNSDSSHARGIASPPLNY</sequence>
<accession>A0A0R3QVK1</accession>
<protein>
    <submittedName>
        <fullName evidence="4">SHSP domain-containing protein</fullName>
    </submittedName>
</protein>
<dbReference type="AlphaFoldDB" id="A0A0R3QVK1"/>
<keyword evidence="3" id="KW-1185">Reference proteome</keyword>
<reference evidence="2 3" key="2">
    <citation type="submission" date="2018-11" db="EMBL/GenBank/DDBJ databases">
        <authorList>
            <consortium name="Pathogen Informatics"/>
        </authorList>
    </citation>
    <scope>NUCLEOTIDE SEQUENCE [LARGE SCALE GENOMIC DNA]</scope>
</reference>
<dbReference type="EMBL" id="UZAG01017158">
    <property type="protein sequence ID" value="VDO33173.1"/>
    <property type="molecule type" value="Genomic_DNA"/>
</dbReference>
<evidence type="ECO:0000313" key="2">
    <source>
        <dbReference type="EMBL" id="VDO33173.1"/>
    </source>
</evidence>
<evidence type="ECO:0000313" key="3">
    <source>
        <dbReference type="Proteomes" id="UP000280834"/>
    </source>
</evidence>
<gene>
    <name evidence="2" type="ORF">BTMF_LOCUS9787</name>
</gene>
<evidence type="ECO:0000313" key="4">
    <source>
        <dbReference type="WBParaSite" id="BTMF_0001175901-mRNA-1"/>
    </source>
</evidence>